<keyword evidence="1" id="KW-1133">Transmembrane helix</keyword>
<dbReference type="EMBL" id="MDLC01000002">
    <property type="protein sequence ID" value="ODS25009.1"/>
    <property type="molecule type" value="Genomic_DNA"/>
</dbReference>
<dbReference type="AlphaFoldDB" id="A0A1D2QTV7"/>
<protein>
    <submittedName>
        <fullName evidence="2">Uncharacterized protein</fullName>
    </submittedName>
</protein>
<gene>
    <name evidence="2" type="ORF">AB835_00440</name>
</gene>
<accession>A0A1D2QTV7</accession>
<proteinExistence type="predicted"/>
<feature type="transmembrane region" description="Helical" evidence="1">
    <location>
        <begin position="21"/>
        <end position="38"/>
    </location>
</feature>
<sequence>MLDQQIEWAKTLRYVRLRNRAVVVAILLVVIFLVYREFDAIVSTTVVSSKLELQPINSEAERKQFQQMLVMFEQESTPLLKRADFLRWNKGEADVVNAVKKEALALFASGAYTQAIATLDKARHQVARLDKEWQLAYDKKLVLAQIAYDKEDIKSSTFYLNQALAIKPEDAGAILLQQQLAAYPRIAEWLQQLKVAKAGNNLHEQANILNDIVTADKTRVMLADELKNIKKQLSDSVFSQYIAQGLEAVDNKRLDVAVASYKKAKTIYSQRTELKVLQKKITQARQAERLEATLTKIDQSIQAGDWSTVATIAQSSKDPAVQAYRDEANDIFKLQQQANDYLSSPEKLLDIGVRQKVKNFIKENIKTTLKSPVFSEQINRLSELVEKAQVKQALHITSDGKTDIWVLGVGHVGKITEKEVVLLPGGYTLEGRCKGYHHKQIQVSLSARQTVRLVCDERIR</sequence>
<keyword evidence="1" id="KW-0472">Membrane</keyword>
<keyword evidence="1" id="KW-0812">Transmembrane</keyword>
<evidence type="ECO:0000313" key="3">
    <source>
        <dbReference type="Proteomes" id="UP000242502"/>
    </source>
</evidence>
<dbReference type="STRING" id="62101.AB835_00440"/>
<comment type="caution">
    <text evidence="2">The sequence shown here is derived from an EMBL/GenBank/DDBJ whole genome shotgun (WGS) entry which is preliminary data.</text>
</comment>
<evidence type="ECO:0000313" key="2">
    <source>
        <dbReference type="EMBL" id="ODS25009.1"/>
    </source>
</evidence>
<evidence type="ECO:0000256" key="1">
    <source>
        <dbReference type="SAM" id="Phobius"/>
    </source>
</evidence>
<dbReference type="Proteomes" id="UP000242502">
    <property type="component" value="Unassembled WGS sequence"/>
</dbReference>
<reference evidence="2 3" key="1">
    <citation type="journal article" date="2016" name="Appl. Environ. Microbiol.">
        <title>Lack of Overt Genome Reduction in the Bryostatin-Producing Bryozoan Symbiont "Candidatus Endobugula sertula".</title>
        <authorList>
            <person name="Miller I.J."/>
            <person name="Vanee N."/>
            <person name="Fong S.S."/>
            <person name="Lim-Fong G.E."/>
            <person name="Kwan J.C."/>
        </authorList>
    </citation>
    <scope>NUCLEOTIDE SEQUENCE [LARGE SCALE GENOMIC DNA]</scope>
    <source>
        <strain evidence="2">AB1-4</strain>
    </source>
</reference>
<organism evidence="2 3">
    <name type="scientific">Candidatus Endobugula sertula</name>
    <name type="common">Bugula neritina bacterial symbiont</name>
    <dbReference type="NCBI Taxonomy" id="62101"/>
    <lineage>
        <taxon>Bacteria</taxon>
        <taxon>Pseudomonadati</taxon>
        <taxon>Pseudomonadota</taxon>
        <taxon>Gammaproteobacteria</taxon>
        <taxon>Cellvibrionales</taxon>
        <taxon>Cellvibrionaceae</taxon>
        <taxon>Candidatus Endobugula</taxon>
    </lineage>
</organism>
<name>A0A1D2QTV7_9GAMM</name>